<keyword evidence="1" id="KW-0472">Membrane</keyword>
<reference evidence="2 3" key="1">
    <citation type="submission" date="2016-06" db="EMBL/GenBank/DDBJ databases">
        <authorList>
            <person name="Kjaerup R.B."/>
            <person name="Dalgaard T.S."/>
            <person name="Juul-Madsen H.R."/>
        </authorList>
    </citation>
    <scope>NUCLEOTIDE SEQUENCE [LARGE SCALE GENOMIC DNA]</scope>
    <source>
        <strain evidence="2 3">373-A1</strain>
    </source>
</reference>
<evidence type="ECO:0000256" key="1">
    <source>
        <dbReference type="SAM" id="Phobius"/>
    </source>
</evidence>
<dbReference type="OrthoDB" id="996097at2"/>
<gene>
    <name evidence="2" type="ORF">CP373A1_02155</name>
</gene>
<dbReference type="EMBL" id="MAPZ01000009">
    <property type="protein sequence ID" value="OBY12419.1"/>
    <property type="molecule type" value="Genomic_DNA"/>
</dbReference>
<keyword evidence="1" id="KW-0812">Transmembrane</keyword>
<accession>A0A174B565</accession>
<protein>
    <submittedName>
        <fullName evidence="2">Uncharacterized protein</fullName>
    </submittedName>
</protein>
<organism evidence="2 3">
    <name type="scientific">Clostridium paraputrificum</name>
    <dbReference type="NCBI Taxonomy" id="29363"/>
    <lineage>
        <taxon>Bacteria</taxon>
        <taxon>Bacillati</taxon>
        <taxon>Bacillota</taxon>
        <taxon>Clostridia</taxon>
        <taxon>Eubacteriales</taxon>
        <taxon>Clostridiaceae</taxon>
        <taxon>Clostridium</taxon>
    </lineage>
</organism>
<name>A0A174B565_9CLOT</name>
<comment type="caution">
    <text evidence="2">The sequence shown here is derived from an EMBL/GenBank/DDBJ whole genome shotgun (WGS) entry which is preliminary data.</text>
</comment>
<feature type="transmembrane region" description="Helical" evidence="1">
    <location>
        <begin position="7"/>
        <end position="29"/>
    </location>
</feature>
<evidence type="ECO:0000313" key="2">
    <source>
        <dbReference type="EMBL" id="OBY12419.1"/>
    </source>
</evidence>
<dbReference type="Proteomes" id="UP000092714">
    <property type="component" value="Unassembled WGS sequence"/>
</dbReference>
<dbReference type="GeneID" id="42777561"/>
<dbReference type="RefSeq" id="WP_027099719.1">
    <property type="nucleotide sequence ID" value="NZ_CABHIH010000001.1"/>
</dbReference>
<evidence type="ECO:0000313" key="3">
    <source>
        <dbReference type="Proteomes" id="UP000092714"/>
    </source>
</evidence>
<keyword evidence="1" id="KW-1133">Transmembrane helix</keyword>
<dbReference type="AlphaFoldDB" id="A0A174B565"/>
<keyword evidence="3" id="KW-1185">Reference proteome</keyword>
<dbReference type="eggNOG" id="COG3409">
    <property type="taxonomic scope" value="Bacteria"/>
</dbReference>
<proteinExistence type="predicted"/>
<sequence>MNKHKKWCIGFLGIMLVSLFTMGFAIYSIDPYQIYNFNNPSKEFMESRSLYIQRYLAAGFAKNLDYETILVGSSMSENMTVNKMDEAFDTKSAKLSISGGTPYEIKNVLKKAISTGKVKNAIVCVDGYMYKNEIDFHRTPYPEYLYDNNPFNDLRYLLNLVIFKDAVQLYTNNKSTPEGFDINNLYLDNPNTIYSYDRVLDGYEVPIYSDIRDNTLENDFKRMLSFPEDNEHYILMQKNFEANLLSIIKDNPDVNFKLYYPPNSILYWNRTVGGDQHLRLLRFKQYMYETLREYPNVEIYDFQDVKQITFNLEYYKDSSHYSKEVCDKLIERMATKTDLLTDDNYLQKIENLSNQLQNATLKEIREYSKR</sequence>